<keyword evidence="2" id="KW-1185">Reference proteome</keyword>
<gene>
    <name evidence="1" type="ORF">SS37A_30740</name>
</gene>
<proteinExistence type="predicted"/>
<sequence length="136" mass="15284">MLSIKPEYAIKIIEGVKKVELRRRFPPGTVTGARLYVYATVPLRALIGFATISRIDYLPVNDIWRLYGEVACIAREDFDAYYRGLTSGYVIVLKDVVPLSRPIPLAVLKEELGFTPPQSFAYADDGFRKIVSGDLK</sequence>
<organism evidence="1 2">
    <name type="scientific">Methylocystis iwaonis</name>
    <dbReference type="NCBI Taxonomy" id="2885079"/>
    <lineage>
        <taxon>Bacteria</taxon>
        <taxon>Pseudomonadati</taxon>
        <taxon>Pseudomonadota</taxon>
        <taxon>Alphaproteobacteria</taxon>
        <taxon>Hyphomicrobiales</taxon>
        <taxon>Methylocystaceae</taxon>
        <taxon>Methylocystis</taxon>
    </lineage>
</organism>
<protein>
    <recommendedName>
        <fullName evidence="3">ASCH domain-containing protein</fullName>
    </recommendedName>
</protein>
<evidence type="ECO:0008006" key="3">
    <source>
        <dbReference type="Google" id="ProtNLM"/>
    </source>
</evidence>
<dbReference type="Proteomes" id="UP001317629">
    <property type="component" value="Chromosome"/>
</dbReference>
<dbReference type="SUPFAM" id="SSF88697">
    <property type="entry name" value="PUA domain-like"/>
    <property type="match status" value="1"/>
</dbReference>
<accession>A0ABN6VKS0</accession>
<evidence type="ECO:0000313" key="2">
    <source>
        <dbReference type="Proteomes" id="UP001317629"/>
    </source>
</evidence>
<name>A0ABN6VKS0_9HYPH</name>
<dbReference type="InterPro" id="IPR015947">
    <property type="entry name" value="PUA-like_sf"/>
</dbReference>
<reference evidence="1 2" key="1">
    <citation type="journal article" date="2023" name="Int. J. Syst. Evol. Microbiol.">
        <title>Methylocystis iwaonis sp. nov., a type II methane-oxidizing bacterium from surface soil of a rice paddy field in Japan, and emended description of the genus Methylocystis (ex Whittenbury et al. 1970) Bowman et al. 1993.</title>
        <authorList>
            <person name="Kaise H."/>
            <person name="Sawadogo J.B."/>
            <person name="Alam M.S."/>
            <person name="Ueno C."/>
            <person name="Dianou D."/>
            <person name="Shinjo R."/>
            <person name="Asakawa S."/>
        </authorList>
    </citation>
    <scope>NUCLEOTIDE SEQUENCE [LARGE SCALE GENOMIC DNA]</scope>
    <source>
        <strain evidence="1 2">SS37A-Re</strain>
    </source>
</reference>
<evidence type="ECO:0000313" key="1">
    <source>
        <dbReference type="EMBL" id="BDV35545.1"/>
    </source>
</evidence>
<dbReference type="Gene3D" id="2.30.130.30">
    <property type="entry name" value="Hypothetical protein"/>
    <property type="match status" value="1"/>
</dbReference>
<dbReference type="EMBL" id="AP027142">
    <property type="protein sequence ID" value="BDV35545.1"/>
    <property type="molecule type" value="Genomic_DNA"/>
</dbReference>